<dbReference type="Proteomes" id="UP001154078">
    <property type="component" value="Chromosome 5"/>
</dbReference>
<organism evidence="2 3">
    <name type="scientific">Brassicogethes aeneus</name>
    <name type="common">Rape pollen beetle</name>
    <name type="synonym">Meligethes aeneus</name>
    <dbReference type="NCBI Taxonomy" id="1431903"/>
    <lineage>
        <taxon>Eukaryota</taxon>
        <taxon>Metazoa</taxon>
        <taxon>Ecdysozoa</taxon>
        <taxon>Arthropoda</taxon>
        <taxon>Hexapoda</taxon>
        <taxon>Insecta</taxon>
        <taxon>Pterygota</taxon>
        <taxon>Neoptera</taxon>
        <taxon>Endopterygota</taxon>
        <taxon>Coleoptera</taxon>
        <taxon>Polyphaga</taxon>
        <taxon>Cucujiformia</taxon>
        <taxon>Nitidulidae</taxon>
        <taxon>Meligethinae</taxon>
        <taxon>Brassicogethes</taxon>
    </lineage>
</organism>
<evidence type="ECO:0000313" key="3">
    <source>
        <dbReference type="Proteomes" id="UP001154078"/>
    </source>
</evidence>
<gene>
    <name evidence="2" type="ORF">MELIAE_LOCUS7842</name>
</gene>
<feature type="region of interest" description="Disordered" evidence="1">
    <location>
        <begin position="290"/>
        <end position="323"/>
    </location>
</feature>
<accession>A0A9P0B828</accession>
<feature type="compositionally biased region" description="Polar residues" evidence="1">
    <location>
        <begin position="257"/>
        <end position="267"/>
    </location>
</feature>
<name>A0A9P0B828_BRAAE</name>
<reference evidence="2" key="1">
    <citation type="submission" date="2021-12" db="EMBL/GenBank/DDBJ databases">
        <authorList>
            <person name="King R."/>
        </authorList>
    </citation>
    <scope>NUCLEOTIDE SEQUENCE</scope>
</reference>
<dbReference type="OrthoDB" id="6752837at2759"/>
<dbReference type="EMBL" id="OV121136">
    <property type="protein sequence ID" value="CAH0557043.1"/>
    <property type="molecule type" value="Genomic_DNA"/>
</dbReference>
<keyword evidence="3" id="KW-1185">Reference proteome</keyword>
<dbReference type="AlphaFoldDB" id="A0A9P0B828"/>
<evidence type="ECO:0000256" key="1">
    <source>
        <dbReference type="SAM" id="MobiDB-lite"/>
    </source>
</evidence>
<dbReference type="PANTHER" id="PTHR46114">
    <property type="entry name" value="APPLE DOMAIN-CONTAINING PROTEIN"/>
    <property type="match status" value="1"/>
</dbReference>
<feature type="region of interest" description="Disordered" evidence="1">
    <location>
        <begin position="239"/>
        <end position="267"/>
    </location>
</feature>
<sequence length="323" mass="36864">MCRSKLNRWSMGHNIYLPFSTPMLWREQQNHVDDCNFCLTNVMGINSKNLESLKYPEVLSVSKPVPRHENIPLPVLPTTHISMEALEREGPGFQYLIKLFPKISYEKIKEGIFIGPDIRKLINDDNFTKCSPTEAAAWASFKSVVRNFLGNRKSKDYKAIVADLLDNYFKTEPIVTRKESPYIKICRKLNYQGFSDEGMLSDDCWSLIRETNPYNYKKPISSALQFKMCLSKAIPNQANYNPTDATPNSKKAKLHNLSPNENTNPIKRSKTISSLNIDTQLQFLHRLTPPLAQSNSPHQHTPPTSDQCTSNCSNKQSQMANSF</sequence>
<protein>
    <submittedName>
        <fullName evidence="2">Uncharacterized protein</fullName>
    </submittedName>
</protein>
<feature type="compositionally biased region" description="Polar residues" evidence="1">
    <location>
        <begin position="239"/>
        <end position="249"/>
    </location>
</feature>
<dbReference type="PANTHER" id="PTHR46114:SF1">
    <property type="entry name" value="ZAD DOMAIN-CONTAINING PROTEIN"/>
    <property type="match status" value="1"/>
</dbReference>
<feature type="compositionally biased region" description="Polar residues" evidence="1">
    <location>
        <begin position="291"/>
        <end position="323"/>
    </location>
</feature>
<evidence type="ECO:0000313" key="2">
    <source>
        <dbReference type="EMBL" id="CAH0557043.1"/>
    </source>
</evidence>
<proteinExistence type="predicted"/>